<protein>
    <recommendedName>
        <fullName evidence="3">NADH:ubiquinone oxidoreductase intermediate-associated protein 30 domain-containing protein</fullName>
    </recommendedName>
</protein>
<dbReference type="Pfam" id="PF08547">
    <property type="entry name" value="CIA30"/>
    <property type="match status" value="1"/>
</dbReference>
<dbReference type="STRING" id="40998.A0A2P7YWK6"/>
<sequence>MAQALNKSTIDLFGGDREWTASDWTASDDRVRGGESQSYFETDGSSGRFYGHLDIDTLGGAGFASQRTTGEGRNWDLSDYHGIKLNVDKADGKKYTLILKDSLLPQNPDNGREQATTSYEYDFETTAPSTVDHPSSQAIYIPWSSFKPTYRGRQQDDAKPLKTSNIKRLSIMMRSFFGSQKGPFSVTISSISAYTDKAEATNPATRGSTGKGGPSPSRPIRTSCGASWRSLLTYGALTLATLLALHTLYRRYARE</sequence>
<dbReference type="InterPro" id="IPR039131">
    <property type="entry name" value="NDUFAF1"/>
</dbReference>
<dbReference type="InterPro" id="IPR013857">
    <property type="entry name" value="NADH-UbQ_OxRdtase-assoc_prot30"/>
</dbReference>
<gene>
    <name evidence="4" type="ORF">B9Z65_39</name>
</gene>
<feature type="domain" description="NADH:ubiquinone oxidoreductase intermediate-associated protein 30" evidence="3">
    <location>
        <begin position="20"/>
        <end position="188"/>
    </location>
</feature>
<dbReference type="EMBL" id="NHZQ01000358">
    <property type="protein sequence ID" value="PSK40337.1"/>
    <property type="molecule type" value="Genomic_DNA"/>
</dbReference>
<dbReference type="AlphaFoldDB" id="A0A2P7YWK6"/>
<dbReference type="PANTHER" id="PTHR13194:SF19">
    <property type="entry name" value="NAD(P)-BINDING ROSSMANN-FOLD SUPERFAMILY PROTEIN"/>
    <property type="match status" value="1"/>
</dbReference>
<evidence type="ECO:0000259" key="3">
    <source>
        <dbReference type="Pfam" id="PF08547"/>
    </source>
</evidence>
<dbReference type="GO" id="GO:0010257">
    <property type="term" value="P:NADH dehydrogenase complex assembly"/>
    <property type="evidence" value="ECO:0007669"/>
    <property type="project" value="TreeGrafter"/>
</dbReference>
<evidence type="ECO:0000256" key="1">
    <source>
        <dbReference type="ARBA" id="ARBA00007884"/>
    </source>
</evidence>
<organism evidence="4 5">
    <name type="scientific">Elsinoe australis</name>
    <dbReference type="NCBI Taxonomy" id="40998"/>
    <lineage>
        <taxon>Eukaryota</taxon>
        <taxon>Fungi</taxon>
        <taxon>Dikarya</taxon>
        <taxon>Ascomycota</taxon>
        <taxon>Pezizomycotina</taxon>
        <taxon>Dothideomycetes</taxon>
        <taxon>Dothideomycetidae</taxon>
        <taxon>Myriangiales</taxon>
        <taxon>Elsinoaceae</taxon>
        <taxon>Elsinoe</taxon>
    </lineage>
</organism>
<dbReference type="InterPro" id="IPR008979">
    <property type="entry name" value="Galactose-bd-like_sf"/>
</dbReference>
<dbReference type="Proteomes" id="UP000243723">
    <property type="component" value="Unassembled WGS sequence"/>
</dbReference>
<proteinExistence type="inferred from homology"/>
<reference evidence="4 5" key="1">
    <citation type="submission" date="2017-05" db="EMBL/GenBank/DDBJ databases">
        <title>Draft genome sequence of Elsinoe australis.</title>
        <authorList>
            <person name="Cheng Q."/>
        </authorList>
    </citation>
    <scope>NUCLEOTIDE SEQUENCE [LARGE SCALE GENOMIC DNA]</scope>
    <source>
        <strain evidence="4 5">NL1</strain>
    </source>
</reference>
<evidence type="ECO:0000313" key="4">
    <source>
        <dbReference type="EMBL" id="PSK40337.1"/>
    </source>
</evidence>
<dbReference type="PANTHER" id="PTHR13194">
    <property type="entry name" value="COMPLEX I INTERMEDIATE-ASSOCIATED PROTEIN 30"/>
    <property type="match status" value="1"/>
</dbReference>
<comment type="caution">
    <text evidence="4">The sequence shown here is derived from an EMBL/GenBank/DDBJ whole genome shotgun (WGS) entry which is preliminary data.</text>
</comment>
<name>A0A2P7YWK6_9PEZI</name>
<comment type="similarity">
    <text evidence="1">Belongs to the CIA30 family.</text>
</comment>
<evidence type="ECO:0000256" key="2">
    <source>
        <dbReference type="SAM" id="MobiDB-lite"/>
    </source>
</evidence>
<evidence type="ECO:0000313" key="5">
    <source>
        <dbReference type="Proteomes" id="UP000243723"/>
    </source>
</evidence>
<keyword evidence="5" id="KW-1185">Reference proteome</keyword>
<dbReference type="GO" id="GO:0051082">
    <property type="term" value="F:unfolded protein binding"/>
    <property type="evidence" value="ECO:0007669"/>
    <property type="project" value="TreeGrafter"/>
</dbReference>
<accession>A0A2P7YWK6</accession>
<feature type="region of interest" description="Disordered" evidence="2">
    <location>
        <begin position="198"/>
        <end position="220"/>
    </location>
</feature>
<dbReference type="SUPFAM" id="SSF49785">
    <property type="entry name" value="Galactose-binding domain-like"/>
    <property type="match status" value="1"/>
</dbReference>
<dbReference type="OrthoDB" id="426386at2759"/>